<dbReference type="InterPro" id="IPR021005">
    <property type="entry name" value="Znf_CGNR"/>
</dbReference>
<protein>
    <recommendedName>
        <fullName evidence="1">Zinc finger CGNR domain-containing protein</fullName>
    </recommendedName>
</protein>
<dbReference type="Pfam" id="PF07336">
    <property type="entry name" value="ABATE"/>
    <property type="match status" value="1"/>
</dbReference>
<organism evidence="2 3">
    <name type="scientific">Pseudomonas syringae</name>
    <dbReference type="NCBI Taxonomy" id="317"/>
    <lineage>
        <taxon>Bacteria</taxon>
        <taxon>Pseudomonadati</taxon>
        <taxon>Pseudomonadota</taxon>
        <taxon>Gammaproteobacteria</taxon>
        <taxon>Pseudomonadales</taxon>
        <taxon>Pseudomonadaceae</taxon>
        <taxon>Pseudomonas</taxon>
    </lineage>
</organism>
<dbReference type="AlphaFoldDB" id="A0A085VCS6"/>
<evidence type="ECO:0000313" key="2">
    <source>
        <dbReference type="EMBL" id="KFE53239.1"/>
    </source>
</evidence>
<dbReference type="PANTHER" id="PTHR35525:SF3">
    <property type="entry name" value="BLL6575 PROTEIN"/>
    <property type="match status" value="1"/>
</dbReference>
<dbReference type="PATRIC" id="fig|317.174.peg.1260"/>
<sequence>MLHGSDQDKGLIMFISQLKISSLRLVGGLAVLDYLNTCNGRRPGSSLTEVVDKLANLEDVVRWCQRARLINDQEFEHCLRLVEQPAAAFSFQRLIAFREQLYQLLLPVAEGQPLDDCALNYLNQVLANTAAQRRLVMQESHVIWQWELGNSLDDITANVMARLATQAASLLTGPDQLRLKVCATPDCDWLFIDNSKNGGRRWCQMNICGSREKARKRSSAGWPI</sequence>
<feature type="domain" description="Zinc finger CGNR" evidence="1">
    <location>
        <begin position="178"/>
        <end position="216"/>
    </location>
</feature>
<evidence type="ECO:0000313" key="3">
    <source>
        <dbReference type="Proteomes" id="UP000028643"/>
    </source>
</evidence>
<dbReference type="Gene3D" id="1.10.3300.10">
    <property type="entry name" value="Jann2411-like domain"/>
    <property type="match status" value="1"/>
</dbReference>
<dbReference type="Proteomes" id="UP000028643">
    <property type="component" value="Unassembled WGS sequence"/>
</dbReference>
<proteinExistence type="predicted"/>
<name>A0A085VCS6_PSESX</name>
<dbReference type="PANTHER" id="PTHR35525">
    <property type="entry name" value="BLL6575 PROTEIN"/>
    <property type="match status" value="1"/>
</dbReference>
<comment type="caution">
    <text evidence="2">The sequence shown here is derived from an EMBL/GenBank/DDBJ whole genome shotgun (WGS) entry which is preliminary data.</text>
</comment>
<dbReference type="InterPro" id="IPR023286">
    <property type="entry name" value="ABATE_dom_sf"/>
</dbReference>
<dbReference type="SUPFAM" id="SSF160904">
    <property type="entry name" value="Jann2411-like"/>
    <property type="match status" value="1"/>
</dbReference>
<evidence type="ECO:0000259" key="1">
    <source>
        <dbReference type="Pfam" id="PF11706"/>
    </source>
</evidence>
<dbReference type="Pfam" id="PF11706">
    <property type="entry name" value="zf-CGNR"/>
    <property type="match status" value="1"/>
</dbReference>
<reference evidence="2 3" key="1">
    <citation type="submission" date="2014-07" db="EMBL/GenBank/DDBJ databases">
        <title>Draft Genome Sequences of Environmental Pseudomonas syringae strains.</title>
        <authorList>
            <person name="Baltrus D.A."/>
            <person name="Berge O."/>
            <person name="Morris C."/>
        </authorList>
    </citation>
    <scope>NUCLEOTIDE SEQUENCE [LARGE SCALE GENOMIC DNA]</scope>
    <source>
        <strain evidence="2 3">CEB003</strain>
    </source>
</reference>
<dbReference type="EMBL" id="JPQT01000085">
    <property type="protein sequence ID" value="KFE53239.1"/>
    <property type="molecule type" value="Genomic_DNA"/>
</dbReference>
<gene>
    <name evidence="2" type="ORF">IV02_06190</name>
</gene>
<accession>A0A085VCS6</accession>
<dbReference type="InterPro" id="IPR010852">
    <property type="entry name" value="ABATE"/>
</dbReference>